<dbReference type="EMBL" id="CM047750">
    <property type="protein sequence ID" value="KAJ0007713.1"/>
    <property type="molecule type" value="Genomic_DNA"/>
</dbReference>
<comment type="caution">
    <text evidence="1">The sequence shown here is derived from an EMBL/GenBank/DDBJ whole genome shotgun (WGS) entry which is preliminary data.</text>
</comment>
<accession>A0ACC0WZS2</accession>
<reference evidence="2" key="1">
    <citation type="journal article" date="2023" name="G3 (Bethesda)">
        <title>Genome assembly and association tests identify interacting loci associated with vigor, precocity, and sex in interspecific pistachio rootstocks.</title>
        <authorList>
            <person name="Palmer W."/>
            <person name="Jacygrad E."/>
            <person name="Sagayaradj S."/>
            <person name="Cavanaugh K."/>
            <person name="Han R."/>
            <person name="Bertier L."/>
            <person name="Beede B."/>
            <person name="Kafkas S."/>
            <person name="Golino D."/>
            <person name="Preece J."/>
            <person name="Michelmore R."/>
        </authorList>
    </citation>
    <scope>NUCLEOTIDE SEQUENCE [LARGE SCALE GENOMIC DNA]</scope>
</reference>
<keyword evidence="2" id="KW-1185">Reference proteome</keyword>
<name>A0ACC0WZS2_9ROSI</name>
<protein>
    <submittedName>
        <fullName evidence="1">Uncharacterized protein</fullName>
    </submittedName>
</protein>
<gene>
    <name evidence="1" type="ORF">Pint_29730</name>
</gene>
<organism evidence="1 2">
    <name type="scientific">Pistacia integerrima</name>
    <dbReference type="NCBI Taxonomy" id="434235"/>
    <lineage>
        <taxon>Eukaryota</taxon>
        <taxon>Viridiplantae</taxon>
        <taxon>Streptophyta</taxon>
        <taxon>Embryophyta</taxon>
        <taxon>Tracheophyta</taxon>
        <taxon>Spermatophyta</taxon>
        <taxon>Magnoliopsida</taxon>
        <taxon>eudicotyledons</taxon>
        <taxon>Gunneridae</taxon>
        <taxon>Pentapetalae</taxon>
        <taxon>rosids</taxon>
        <taxon>malvids</taxon>
        <taxon>Sapindales</taxon>
        <taxon>Anacardiaceae</taxon>
        <taxon>Pistacia</taxon>
    </lineage>
</organism>
<dbReference type="Proteomes" id="UP001163603">
    <property type="component" value="Chromosome 15"/>
</dbReference>
<evidence type="ECO:0000313" key="1">
    <source>
        <dbReference type="EMBL" id="KAJ0007713.1"/>
    </source>
</evidence>
<evidence type="ECO:0000313" key="2">
    <source>
        <dbReference type="Proteomes" id="UP001163603"/>
    </source>
</evidence>
<proteinExistence type="predicted"/>
<sequence>MRGTNRRRPTESFNQPPPPQPTPDLYGSRFGGPRDSDASFASSRPSSAGIGRASIAADLYSDRSHQISAIRAINAFLSSHSFQILLPPKQVPSVKDIVDIIKFLISKLDYPSTAKFEDDLFVILKSLNCPFKINKSTLRSPNSPHNWPSYLALMHWLVQIASYNNHLSNNSGSFAENNSMYLYALESYLNYIRGDDDSVEELDKEFIGKVEKERDSVSENVIQLEKKVKEMEGMNTGPTERERLEKEKGVLEEDVNKFNAMIAEFNTRIEKMEKAVEEKEREMADKVEERKRICEENEELKKRVELQTFNARDVERMRRELQAVERDIGDAETARNSWEDKNWDLDASLGHKFKELEALSMECNQAIRRLKLGIDIQYVLNVKGSTPAEVMGIDYKSTLKPALESFADDIKKSSMAKLEELISLQQQSSEMAAKIEGKRIRIGALQSHIDEVRAGIVALHTILLTHKVQAFLHFIFNDCALIYYLFGILMLDMEAELNLFRKETQEHAYRCAAESRKMVEDVQTEAQNLDMVEKEAAEVLKVSELKLQEAIRRSEEEIQTRACELFALVDSVSKYKEYMESKILEMKSSLSETALTVSEAYKNSFPPQFG</sequence>